<proteinExistence type="predicted"/>
<accession>A0ABZ1BWH9</accession>
<dbReference type="EMBL" id="CP141615">
    <property type="protein sequence ID" value="WRP17157.1"/>
    <property type="molecule type" value="Genomic_DNA"/>
</dbReference>
<name>A0ABZ1BWH9_9FIRM</name>
<keyword evidence="2" id="KW-1185">Reference proteome</keyword>
<sequence length="227" mass="26341">MPGMGRWLVADGDGEDIDVLTPERDREQNRAEPIYLTFLNTILSSSGSLEDIRDFALRYGLLGMLGREHPERVEETEYGKVARYARDRLGHYVSPRQVEKVDDYLFAAMLILDALDRRSPESLEAQERPLDRRSPESLEAQKRPLEGYGELVVMAGPTPCMEVRYRSLLDGMLLRIAYDQITDGRPYVRCAHCGRWFVQGRQWGKYCSDRCREQARDRRRSPRRKAK</sequence>
<evidence type="ECO:0000313" key="1">
    <source>
        <dbReference type="EMBL" id="WRP17157.1"/>
    </source>
</evidence>
<dbReference type="Proteomes" id="UP001332192">
    <property type="component" value="Chromosome"/>
</dbReference>
<reference evidence="1 2" key="1">
    <citation type="journal article" date="2024" name="Front. Microbiol.">
        <title>Novel thermophilic genera Geochorda gen. nov. and Carboxydochorda gen. nov. from the deep terrestrial subsurface reveal the ecophysiological diversity in the class Limnochordia.</title>
        <authorList>
            <person name="Karnachuk O.V."/>
            <person name="Lukina A.P."/>
            <person name="Avakyan M.R."/>
            <person name="Kadnikov V.V."/>
            <person name="Begmatov S."/>
            <person name="Beletsky A.V."/>
            <person name="Vlasova K.G."/>
            <person name="Novikov A.A."/>
            <person name="Shcherbakova V.A."/>
            <person name="Mardanov A.V."/>
            <person name="Ravin N.V."/>
        </authorList>
    </citation>
    <scope>NUCLEOTIDE SEQUENCE [LARGE SCALE GENOMIC DNA]</scope>
    <source>
        <strain evidence="1 2">L945</strain>
    </source>
</reference>
<gene>
    <name evidence="1" type="ORF">U7230_13880</name>
</gene>
<evidence type="ECO:0008006" key="3">
    <source>
        <dbReference type="Google" id="ProtNLM"/>
    </source>
</evidence>
<evidence type="ECO:0000313" key="2">
    <source>
        <dbReference type="Proteomes" id="UP001332192"/>
    </source>
</evidence>
<protein>
    <recommendedName>
        <fullName evidence="3">CGNR zinc finger domain-containing protein</fullName>
    </recommendedName>
</protein>
<organism evidence="1 2">
    <name type="scientific">Carboxydichorda subterranea</name>
    <dbReference type="NCBI Taxonomy" id="3109565"/>
    <lineage>
        <taxon>Bacteria</taxon>
        <taxon>Bacillati</taxon>
        <taxon>Bacillota</taxon>
        <taxon>Limnochordia</taxon>
        <taxon>Limnochordales</taxon>
        <taxon>Geochordaceae</taxon>
        <taxon>Carboxydichorda</taxon>
    </lineage>
</organism>
<dbReference type="RefSeq" id="WP_324716429.1">
    <property type="nucleotide sequence ID" value="NZ_CP141615.1"/>
</dbReference>